<protein>
    <recommendedName>
        <fullName evidence="4">Arc-like DNA binding domain-containing protein</fullName>
    </recommendedName>
</protein>
<keyword evidence="3" id="KW-1185">Reference proteome</keyword>
<evidence type="ECO:0008006" key="4">
    <source>
        <dbReference type="Google" id="ProtNLM"/>
    </source>
</evidence>
<sequence>MELNLPADLQQSLEREAQDAGRTLNEHIAQKLQSITPPVENMDKALLKRNLPQLVAFLKRLPAVGVLSSQVTKDAFWWVKLKIDLQHPLAWSVVQELGHVLNDVSVSEKLPTEFKPTSPPPYLNGGPREFLSWVIESEYNYIDPAWIAEELQGRMPNPVDDLVQWQDDEEGDGLPEDV</sequence>
<comment type="caution">
    <text evidence="2">The sequence shown here is derived from an EMBL/GenBank/DDBJ whole genome shotgun (WGS) entry which is preliminary data.</text>
</comment>
<dbReference type="EMBL" id="QURR01000013">
    <property type="protein sequence ID" value="RGE44878.1"/>
    <property type="molecule type" value="Genomic_DNA"/>
</dbReference>
<reference evidence="2 3" key="1">
    <citation type="submission" date="2018-08" db="EMBL/GenBank/DDBJ databases">
        <title>Comamonas testosteroni strain SWCO2.</title>
        <authorList>
            <person name="Jiang N."/>
            <person name="Zhang X.Z."/>
        </authorList>
    </citation>
    <scope>NUCLEOTIDE SEQUENCE [LARGE SCALE GENOMIC DNA]</scope>
    <source>
        <strain evidence="2 3">SWCO2</strain>
    </source>
</reference>
<evidence type="ECO:0000313" key="3">
    <source>
        <dbReference type="Proteomes" id="UP000261948"/>
    </source>
</evidence>
<dbReference type="AlphaFoldDB" id="A0A373FL69"/>
<feature type="compositionally biased region" description="Acidic residues" evidence="1">
    <location>
        <begin position="166"/>
        <end position="178"/>
    </location>
</feature>
<accession>A0A373FL69</accession>
<gene>
    <name evidence="2" type="ORF">DZC30_12405</name>
</gene>
<dbReference type="Proteomes" id="UP000261948">
    <property type="component" value="Unassembled WGS sequence"/>
</dbReference>
<dbReference type="OrthoDB" id="8450629at2"/>
<evidence type="ECO:0000256" key="1">
    <source>
        <dbReference type="SAM" id="MobiDB-lite"/>
    </source>
</evidence>
<proteinExistence type="predicted"/>
<evidence type="ECO:0000313" key="2">
    <source>
        <dbReference type="EMBL" id="RGE44878.1"/>
    </source>
</evidence>
<feature type="region of interest" description="Disordered" evidence="1">
    <location>
        <begin position="158"/>
        <end position="178"/>
    </location>
</feature>
<organism evidence="2 3">
    <name type="scientific">Comamonas testosteroni</name>
    <name type="common">Pseudomonas testosteroni</name>
    <dbReference type="NCBI Taxonomy" id="285"/>
    <lineage>
        <taxon>Bacteria</taxon>
        <taxon>Pseudomonadati</taxon>
        <taxon>Pseudomonadota</taxon>
        <taxon>Betaproteobacteria</taxon>
        <taxon>Burkholderiales</taxon>
        <taxon>Comamonadaceae</taxon>
        <taxon>Comamonas</taxon>
    </lineage>
</organism>
<name>A0A373FL69_COMTE</name>